<reference evidence="1 2" key="1">
    <citation type="submission" date="2016-11" db="EMBL/GenBank/DDBJ databases">
        <authorList>
            <person name="Jaros S."/>
            <person name="Januszkiewicz K."/>
            <person name="Wedrychowicz H."/>
        </authorList>
    </citation>
    <scope>NUCLEOTIDE SEQUENCE [LARGE SCALE GENOMIC DNA]</scope>
    <source>
        <strain evidence="1 2">DSM 3090</strain>
    </source>
</reference>
<dbReference type="EMBL" id="FRAD01000006">
    <property type="protein sequence ID" value="SHJ73472.1"/>
    <property type="molecule type" value="Genomic_DNA"/>
</dbReference>
<organism evidence="1 2">
    <name type="scientific">Hathewaya proteolytica DSM 3090</name>
    <dbReference type="NCBI Taxonomy" id="1121331"/>
    <lineage>
        <taxon>Bacteria</taxon>
        <taxon>Bacillati</taxon>
        <taxon>Bacillota</taxon>
        <taxon>Clostridia</taxon>
        <taxon>Eubacteriales</taxon>
        <taxon>Clostridiaceae</taxon>
        <taxon>Hathewaya</taxon>
    </lineage>
</organism>
<dbReference type="PANTHER" id="PTHR37954:SF3">
    <property type="entry name" value="DUF169 DOMAIN-CONTAINING PROTEIN"/>
    <property type="match status" value="1"/>
</dbReference>
<keyword evidence="2" id="KW-1185">Reference proteome</keyword>
<dbReference type="STRING" id="1121331.SAMN02745248_00782"/>
<protein>
    <submittedName>
        <fullName evidence="1">Uncharacterized conserved protein, DUF169 family</fullName>
    </submittedName>
</protein>
<proteinExistence type="predicted"/>
<dbReference type="PANTHER" id="PTHR37954">
    <property type="entry name" value="BLL4979 PROTEIN"/>
    <property type="match status" value="1"/>
</dbReference>
<dbReference type="RefSeq" id="WP_072902557.1">
    <property type="nucleotide sequence ID" value="NZ_FRAD01000006.1"/>
</dbReference>
<dbReference type="Pfam" id="PF02596">
    <property type="entry name" value="DUF169"/>
    <property type="match status" value="1"/>
</dbReference>
<dbReference type="OrthoDB" id="378658at2"/>
<dbReference type="InterPro" id="IPR003748">
    <property type="entry name" value="DUF169"/>
</dbReference>
<dbReference type="AlphaFoldDB" id="A0A1M6LQW8"/>
<gene>
    <name evidence="1" type="ORF">SAMN02745248_00782</name>
</gene>
<accession>A0A1M6LQW8</accession>
<sequence>MSLNREIIGVKFLKTEEEYLKQDAQDIKKDMIYCVFIKSAMTGKSLKIRGENFACSGSGTTFRYHDLPEGFYDGEWVYTFGLHKSMEISKEVMNDMLVFEEKTYGVVAKPLNKFVGENPDVIIIVCEPYYAMRLSQAYSYEFGLKQNYDIAGNQAVCYESTAKPIMTKSMDLSMLCAGTRHSAKWEKNEMMCGISWEISDAILEGLIKTINTIEPDDMKKTIIKKNGSNIIEDTEITFGTAYYLKK</sequence>
<name>A0A1M6LQW8_9CLOT</name>
<evidence type="ECO:0000313" key="1">
    <source>
        <dbReference type="EMBL" id="SHJ73472.1"/>
    </source>
</evidence>
<dbReference type="Proteomes" id="UP000183952">
    <property type="component" value="Unassembled WGS sequence"/>
</dbReference>
<evidence type="ECO:0000313" key="2">
    <source>
        <dbReference type="Proteomes" id="UP000183952"/>
    </source>
</evidence>